<dbReference type="Proteomes" id="UP001304769">
    <property type="component" value="Unassembled WGS sequence"/>
</dbReference>
<dbReference type="Gene3D" id="1.10.10.10">
    <property type="entry name" value="Winged helix-like DNA-binding domain superfamily/Winged helix DNA-binding domain"/>
    <property type="match status" value="1"/>
</dbReference>
<dbReference type="Gene3D" id="3.30.450.20">
    <property type="entry name" value="PAS domain"/>
    <property type="match status" value="1"/>
</dbReference>
<keyword evidence="3" id="KW-0804">Transcription</keyword>
<evidence type="ECO:0000259" key="4">
    <source>
        <dbReference type="PROSITE" id="PS50949"/>
    </source>
</evidence>
<evidence type="ECO:0000313" key="5">
    <source>
        <dbReference type="EMBL" id="MEA5453846.1"/>
    </source>
</evidence>
<proteinExistence type="predicted"/>
<gene>
    <name evidence="5" type="ORF">SPF06_03845</name>
</gene>
<accession>A0ABU5T3Y0</accession>
<dbReference type="SMART" id="SM00345">
    <property type="entry name" value="HTH_GNTR"/>
    <property type="match status" value="1"/>
</dbReference>
<reference evidence="5 6" key="1">
    <citation type="submission" date="2023-12" db="EMBL/GenBank/DDBJ databases">
        <title>Sinomonas terricola sp. nov, isolated from litchi orchard soil in Guangdong, PR China.</title>
        <authorList>
            <person name="Jiaxin W."/>
            <person name="Yang Z."/>
            <person name="Honghui Z."/>
        </authorList>
    </citation>
    <scope>NUCLEOTIDE SEQUENCE [LARGE SCALE GENOMIC DNA]</scope>
    <source>
        <strain evidence="5 6">JGH33</strain>
    </source>
</reference>
<evidence type="ECO:0000256" key="1">
    <source>
        <dbReference type="ARBA" id="ARBA00023015"/>
    </source>
</evidence>
<name>A0ABU5T3Y0_9MICC</name>
<dbReference type="SMART" id="SM00895">
    <property type="entry name" value="FCD"/>
    <property type="match status" value="1"/>
</dbReference>
<dbReference type="InterPro" id="IPR008920">
    <property type="entry name" value="TF_FadR/GntR_C"/>
</dbReference>
<dbReference type="InterPro" id="IPR036390">
    <property type="entry name" value="WH_DNA-bd_sf"/>
</dbReference>
<dbReference type="Gene3D" id="1.20.120.530">
    <property type="entry name" value="GntR ligand-binding domain-like"/>
    <property type="match status" value="1"/>
</dbReference>
<keyword evidence="6" id="KW-1185">Reference proteome</keyword>
<dbReference type="Pfam" id="PF00392">
    <property type="entry name" value="GntR"/>
    <property type="match status" value="1"/>
</dbReference>
<dbReference type="PANTHER" id="PTHR43537:SF24">
    <property type="entry name" value="GLUCONATE OPERON TRANSCRIPTIONAL REPRESSOR"/>
    <property type="match status" value="1"/>
</dbReference>
<dbReference type="PROSITE" id="PS50949">
    <property type="entry name" value="HTH_GNTR"/>
    <property type="match status" value="1"/>
</dbReference>
<dbReference type="PANTHER" id="PTHR43537">
    <property type="entry name" value="TRANSCRIPTIONAL REGULATOR, GNTR FAMILY"/>
    <property type="match status" value="1"/>
</dbReference>
<protein>
    <submittedName>
        <fullName evidence="5">FCD domain-containing protein</fullName>
    </submittedName>
</protein>
<dbReference type="Pfam" id="PF07729">
    <property type="entry name" value="FCD"/>
    <property type="match status" value="1"/>
</dbReference>
<evidence type="ECO:0000256" key="3">
    <source>
        <dbReference type="ARBA" id="ARBA00023163"/>
    </source>
</evidence>
<dbReference type="EMBL" id="JAYGGQ010000001">
    <property type="protein sequence ID" value="MEA5453846.1"/>
    <property type="molecule type" value="Genomic_DNA"/>
</dbReference>
<keyword evidence="2" id="KW-0238">DNA-binding</keyword>
<feature type="domain" description="HTH gntR-type" evidence="4">
    <location>
        <begin position="16"/>
        <end position="86"/>
    </location>
</feature>
<dbReference type="InterPro" id="IPR036388">
    <property type="entry name" value="WH-like_DNA-bd_sf"/>
</dbReference>
<dbReference type="InterPro" id="IPR011711">
    <property type="entry name" value="GntR_C"/>
</dbReference>
<organism evidence="5 6">
    <name type="scientific">Sinomonas terricola</name>
    <dbReference type="NCBI Taxonomy" id="3110330"/>
    <lineage>
        <taxon>Bacteria</taxon>
        <taxon>Bacillati</taxon>
        <taxon>Actinomycetota</taxon>
        <taxon>Actinomycetes</taxon>
        <taxon>Micrococcales</taxon>
        <taxon>Micrococcaceae</taxon>
        <taxon>Sinomonas</taxon>
    </lineage>
</organism>
<dbReference type="SUPFAM" id="SSF48008">
    <property type="entry name" value="GntR ligand-binding domain-like"/>
    <property type="match status" value="1"/>
</dbReference>
<dbReference type="InterPro" id="IPR000524">
    <property type="entry name" value="Tscrpt_reg_HTH_GntR"/>
</dbReference>
<dbReference type="SUPFAM" id="SSF46785">
    <property type="entry name" value="Winged helix' DNA-binding domain"/>
    <property type="match status" value="1"/>
</dbReference>
<comment type="caution">
    <text evidence="5">The sequence shown here is derived from an EMBL/GenBank/DDBJ whole genome shotgun (WGS) entry which is preliminary data.</text>
</comment>
<sequence>MVSWREQLAFAPLEAAERGEEIERRIRHAIELGVLEDGTQLPSENDLAARMRVSTQTLRAALAELRHLGLVETRRGRGGGSFVRANTGDIAKARRESLAAYSLEDLRDIREYRAVLAGSAAAAAAARAQQISIARLASLAGMIGSARTPAEMTRADSQFHLELSAASRSVRLTRQEMTLQAEIGPLIWTNTPNRATTAASEHTAIVEAIREGDPVLARAHAEDHVRHDMNGLIDLRMSMDSAASLDSAVPGAPPAASTGDRLIAHTTASIESLATRIRETAGASIRVVEEAVRKALNGAPMPRLDDLAGVYDVVHETLDGATPAFYGLGFLADASFFGDAEIIWAFIPPGQDEPQRLEMDLEFYDYASTPWWPRDGVDDLHVSYAYVDANGSNAYIVTFSKMIMIAGRPAGAAMTDILITQLQSGFEPLLLSLPPGSSIVDQNGVVIATNSGSLIGGALPRERTQRSAALPAVPWRLFVGDEKAGGSA</sequence>
<evidence type="ECO:0000256" key="2">
    <source>
        <dbReference type="ARBA" id="ARBA00023125"/>
    </source>
</evidence>
<dbReference type="RefSeq" id="WP_323277592.1">
    <property type="nucleotide sequence ID" value="NZ_JAYGGQ010000001.1"/>
</dbReference>
<dbReference type="CDD" id="cd07377">
    <property type="entry name" value="WHTH_GntR"/>
    <property type="match status" value="1"/>
</dbReference>
<evidence type="ECO:0000313" key="6">
    <source>
        <dbReference type="Proteomes" id="UP001304769"/>
    </source>
</evidence>
<keyword evidence="1" id="KW-0805">Transcription regulation</keyword>